<dbReference type="GO" id="GO:0020037">
    <property type="term" value="F:heme binding"/>
    <property type="evidence" value="ECO:0007669"/>
    <property type="project" value="InterPro"/>
</dbReference>
<comment type="pathway">
    <text evidence="20">Steroid biosynthesis; zymosterol biosynthesis; zymosterol from lanosterol: step 1/6.</text>
</comment>
<dbReference type="PROSITE" id="PS00086">
    <property type="entry name" value="CYTOCHROME_P450"/>
    <property type="match status" value="1"/>
</dbReference>
<name>A0AA35WDY7_GEOBA</name>
<comment type="subcellular location">
    <subcellularLocation>
        <location evidence="2">Endoplasmic reticulum membrane</location>
        <topology evidence="2">Single-pass membrane protein</topology>
    </subcellularLocation>
</comment>
<evidence type="ECO:0000256" key="35">
    <source>
        <dbReference type="PIRSR" id="PIRSR602403-1"/>
    </source>
</evidence>
<keyword evidence="16" id="KW-0443">Lipid metabolism</keyword>
<dbReference type="GO" id="GO:0005789">
    <property type="term" value="C:endoplasmic reticulum membrane"/>
    <property type="evidence" value="ECO:0007669"/>
    <property type="project" value="UniProtKB-SubCell"/>
</dbReference>
<feature type="binding site" description="axial binding residue" evidence="35">
    <location>
        <position position="445"/>
    </location>
    <ligand>
        <name>heme</name>
        <dbReference type="ChEBI" id="CHEBI:30413"/>
    </ligand>
    <ligandPart>
        <name>Fe</name>
        <dbReference type="ChEBI" id="CHEBI:18248"/>
    </ligandPart>
</feature>
<keyword evidence="18" id="KW-1207">Sterol metabolism</keyword>
<dbReference type="Proteomes" id="UP001174909">
    <property type="component" value="Unassembled WGS sequence"/>
</dbReference>
<evidence type="ECO:0000256" key="8">
    <source>
        <dbReference type="ARBA" id="ARBA00022723"/>
    </source>
</evidence>
<comment type="similarity">
    <text evidence="3 36">Belongs to the cytochrome P450 family.</text>
</comment>
<keyword evidence="5" id="KW-0153">Cholesterol metabolism</keyword>
<evidence type="ECO:0000256" key="32">
    <source>
        <dbReference type="ARBA" id="ARBA00048866"/>
    </source>
</evidence>
<keyword evidence="15 36" id="KW-0503">Monooxygenase</keyword>
<evidence type="ECO:0000256" key="31">
    <source>
        <dbReference type="ARBA" id="ARBA00048839"/>
    </source>
</evidence>
<comment type="catalytic activity">
    <reaction evidence="23">
        <text>32-hydroxylanosterol + reduced [NADPH--hemoprotein reductase] + O2 = 32-oxolanosterol + oxidized [NADPH--hemoprotein reductase] + 2 H2O + H(+)</text>
        <dbReference type="Rhea" id="RHEA:75107"/>
        <dbReference type="Rhea" id="RHEA-COMP:11964"/>
        <dbReference type="Rhea" id="RHEA-COMP:11965"/>
        <dbReference type="ChEBI" id="CHEBI:15377"/>
        <dbReference type="ChEBI" id="CHEBI:15378"/>
        <dbReference type="ChEBI" id="CHEBI:15379"/>
        <dbReference type="ChEBI" id="CHEBI:57618"/>
        <dbReference type="ChEBI" id="CHEBI:58210"/>
        <dbReference type="ChEBI" id="CHEBI:166681"/>
        <dbReference type="ChEBI" id="CHEBI:166806"/>
    </reaction>
    <physiologicalReaction direction="left-to-right" evidence="23">
        <dbReference type="Rhea" id="RHEA:75108"/>
    </physiologicalReaction>
</comment>
<dbReference type="PANTHER" id="PTHR24304:SF2">
    <property type="entry name" value="24-HYDROXYCHOLESTEROL 7-ALPHA-HYDROXYLASE"/>
    <property type="match status" value="1"/>
</dbReference>
<evidence type="ECO:0000256" key="28">
    <source>
        <dbReference type="ARBA" id="ARBA00048245"/>
    </source>
</evidence>
<evidence type="ECO:0000313" key="37">
    <source>
        <dbReference type="EMBL" id="CAI8009852.1"/>
    </source>
</evidence>
<keyword evidence="14" id="KW-0752">Steroid biosynthesis</keyword>
<evidence type="ECO:0000256" key="9">
    <source>
        <dbReference type="ARBA" id="ARBA00022778"/>
    </source>
</evidence>
<sequence>MAAETFFPGETLRSLVTVPKATGGTTVAILAIVTLLYLYRKLGTGSKPPKDQTYPPYIPSSIPFLGHAIEFGRSPIEFLIKAHKKYGNVFSFTMVGKTFTYAIGSSPCSVFFNSKNEDLNAEEVYSKLVTPVFGKGVAYDVPNKLFMEQKKLLKTGLSMAHFRRYVPLIEQETMGYFQRWGDSGERDLFVALSELIILTASRCLHGREIRERLDEHIAQLYFDLDGGFSHLAWLLPGWLPLPSFRKRDRARIEMNDIFKEVIRKRRENPDEEDKDDILNTLIHATYKDGRQLSDDEIVGMLIGLLLAGQHTSSTTSAWLGFFIAGNKELQDQAYGEQVTVRGHDLPPLEFDQLKSLEFLDRSLKETLRLRPPIMTMMRMVKTPQVVGGYTVPVGHQLCVSPTVNSRLEEVWDNPQLFNPDRFLDKSAADSEKFAYIPFGAGRHRCVGESFAYMQIKTIWSVLLTKYEFSLIDGYFPPVNYSTMIHTPTRPVISYKRR</sequence>
<protein>
    <recommendedName>
        <fullName evidence="22">Lanosterol 14-alpha demethylase</fullName>
        <ecNumber evidence="21">1.14.14.154</ecNumber>
    </recommendedName>
</protein>
<keyword evidence="8 35" id="KW-0479">Metal-binding</keyword>
<evidence type="ECO:0000256" key="1">
    <source>
        <dbReference type="ARBA" id="ARBA00001971"/>
    </source>
</evidence>
<reference evidence="37" key="1">
    <citation type="submission" date="2023-03" db="EMBL/GenBank/DDBJ databases">
        <authorList>
            <person name="Steffen K."/>
            <person name="Cardenas P."/>
        </authorList>
    </citation>
    <scope>NUCLEOTIDE SEQUENCE</scope>
</reference>
<keyword evidence="38" id="KW-1185">Reference proteome</keyword>
<comment type="caution">
    <text evidence="37">The sequence shown here is derived from an EMBL/GenBank/DDBJ whole genome shotgun (WGS) entry which is preliminary data.</text>
</comment>
<comment type="catalytic activity">
    <reaction evidence="27">
        <text>24,25-dihydrolanosterol + reduced [NADPH--hemoprotein reductase] + O2 = 32-hydroxy-24,25-dihydrolanosterol + oxidized [NADPH--hemoprotein reductase] + H2O + H(+)</text>
        <dbReference type="Rhea" id="RHEA:75079"/>
        <dbReference type="Rhea" id="RHEA-COMP:11964"/>
        <dbReference type="Rhea" id="RHEA-COMP:11965"/>
        <dbReference type="ChEBI" id="CHEBI:15377"/>
        <dbReference type="ChEBI" id="CHEBI:15378"/>
        <dbReference type="ChEBI" id="CHEBI:15379"/>
        <dbReference type="ChEBI" id="CHEBI:28113"/>
        <dbReference type="ChEBI" id="CHEBI:57618"/>
        <dbReference type="ChEBI" id="CHEBI:58210"/>
        <dbReference type="ChEBI" id="CHEBI:87057"/>
    </reaction>
    <physiologicalReaction direction="left-to-right" evidence="27">
        <dbReference type="Rhea" id="RHEA:75080"/>
    </physiologicalReaction>
</comment>
<evidence type="ECO:0000256" key="36">
    <source>
        <dbReference type="RuleBase" id="RU000461"/>
    </source>
</evidence>
<evidence type="ECO:0000256" key="26">
    <source>
        <dbReference type="ARBA" id="ARBA00047702"/>
    </source>
</evidence>
<dbReference type="PANTHER" id="PTHR24304">
    <property type="entry name" value="CYTOCHROME P450 FAMILY 7"/>
    <property type="match status" value="1"/>
</dbReference>
<evidence type="ECO:0000256" key="7">
    <source>
        <dbReference type="ARBA" id="ARBA00022692"/>
    </source>
</evidence>
<dbReference type="CDD" id="cd11042">
    <property type="entry name" value="CYP51-like"/>
    <property type="match status" value="1"/>
</dbReference>
<keyword evidence="13 35" id="KW-0408">Iron</keyword>
<evidence type="ECO:0000256" key="3">
    <source>
        <dbReference type="ARBA" id="ARBA00010617"/>
    </source>
</evidence>
<evidence type="ECO:0000256" key="14">
    <source>
        <dbReference type="ARBA" id="ARBA00023011"/>
    </source>
</evidence>
<evidence type="ECO:0000256" key="4">
    <source>
        <dbReference type="ARBA" id="ARBA00022516"/>
    </source>
</evidence>
<comment type="catalytic activity">
    <reaction evidence="25">
        <text>lanosterol + 3 reduced [NADPH--hemoprotein reductase] + 3 O2 = 4,4-dimethyl-5alpha-cholesta-8,14,24-trien-3beta-ol + formate + 3 oxidized [NADPH--hemoprotein reductase] + 4 H2O + 4 H(+)</text>
        <dbReference type="Rhea" id="RHEA:25286"/>
        <dbReference type="Rhea" id="RHEA-COMP:11964"/>
        <dbReference type="Rhea" id="RHEA-COMP:11965"/>
        <dbReference type="ChEBI" id="CHEBI:15377"/>
        <dbReference type="ChEBI" id="CHEBI:15378"/>
        <dbReference type="ChEBI" id="CHEBI:15379"/>
        <dbReference type="ChEBI" id="CHEBI:15740"/>
        <dbReference type="ChEBI" id="CHEBI:16521"/>
        <dbReference type="ChEBI" id="CHEBI:17813"/>
        <dbReference type="ChEBI" id="CHEBI:57618"/>
        <dbReference type="ChEBI" id="CHEBI:58210"/>
        <dbReference type="EC" id="1.14.14.154"/>
    </reaction>
    <physiologicalReaction direction="left-to-right" evidence="25">
        <dbReference type="Rhea" id="RHEA:25287"/>
    </physiologicalReaction>
</comment>
<keyword evidence="6 35" id="KW-0349">Heme</keyword>
<comment type="catalytic activity">
    <reaction evidence="33">
        <text>lanosterol + reduced [NADPH--hemoprotein reductase] + O2 = 32-hydroxylanosterol + oxidized [NADPH--hemoprotein reductase] + H2O + H(+)</text>
        <dbReference type="Rhea" id="RHEA:75103"/>
        <dbReference type="Rhea" id="RHEA-COMP:11964"/>
        <dbReference type="Rhea" id="RHEA-COMP:11965"/>
        <dbReference type="ChEBI" id="CHEBI:15377"/>
        <dbReference type="ChEBI" id="CHEBI:15378"/>
        <dbReference type="ChEBI" id="CHEBI:15379"/>
        <dbReference type="ChEBI" id="CHEBI:16521"/>
        <dbReference type="ChEBI" id="CHEBI:57618"/>
        <dbReference type="ChEBI" id="CHEBI:58210"/>
        <dbReference type="ChEBI" id="CHEBI:166806"/>
    </reaction>
    <physiologicalReaction direction="left-to-right" evidence="33">
        <dbReference type="Rhea" id="RHEA:75104"/>
    </physiologicalReaction>
</comment>
<dbReference type="GO" id="GO:0008398">
    <property type="term" value="F:sterol 14-demethylase activity"/>
    <property type="evidence" value="ECO:0007669"/>
    <property type="project" value="UniProtKB-EC"/>
</dbReference>
<evidence type="ECO:0000256" key="19">
    <source>
        <dbReference type="ARBA" id="ARBA00023221"/>
    </source>
</evidence>
<evidence type="ECO:0000256" key="11">
    <source>
        <dbReference type="ARBA" id="ARBA00022989"/>
    </source>
</evidence>
<dbReference type="FunFam" id="1.10.630.10:FF:000027">
    <property type="entry name" value="lanosterol 14-alpha demethylase isoform X1"/>
    <property type="match status" value="1"/>
</dbReference>
<evidence type="ECO:0000256" key="16">
    <source>
        <dbReference type="ARBA" id="ARBA00023098"/>
    </source>
</evidence>
<comment type="catalytic activity">
    <reaction evidence="32">
        <text>a 14alpha-methyl steroid + reduced [NADPH--hemoprotein reductase] + O2 = a 14alpha-hydroxymethyl steroid + oxidized [NADPH--hemoprotein reductase] + H2O + H(+)</text>
        <dbReference type="Rhea" id="RHEA:68060"/>
        <dbReference type="Rhea" id="RHEA-COMP:11964"/>
        <dbReference type="Rhea" id="RHEA-COMP:11965"/>
        <dbReference type="ChEBI" id="CHEBI:15377"/>
        <dbReference type="ChEBI" id="CHEBI:15378"/>
        <dbReference type="ChEBI" id="CHEBI:15379"/>
        <dbReference type="ChEBI" id="CHEBI:57618"/>
        <dbReference type="ChEBI" id="CHEBI:58210"/>
        <dbReference type="ChEBI" id="CHEBI:138029"/>
        <dbReference type="ChEBI" id="CHEBI:176901"/>
    </reaction>
    <physiologicalReaction direction="left-to-right" evidence="32">
        <dbReference type="Rhea" id="RHEA:68061"/>
    </physiologicalReaction>
</comment>
<dbReference type="InterPro" id="IPR036396">
    <property type="entry name" value="Cyt_P450_sf"/>
</dbReference>
<keyword evidence="19" id="KW-0753">Steroid metabolism</keyword>
<dbReference type="InterPro" id="IPR001128">
    <property type="entry name" value="Cyt_P450"/>
</dbReference>
<dbReference type="InterPro" id="IPR050529">
    <property type="entry name" value="CYP450_sterol_14alpha_dmase"/>
</dbReference>
<dbReference type="InterPro" id="IPR017972">
    <property type="entry name" value="Cyt_P450_CS"/>
</dbReference>
<keyword evidence="4" id="KW-0444">Lipid biosynthesis</keyword>
<dbReference type="EMBL" id="CASHTH010000997">
    <property type="protein sequence ID" value="CAI8009852.1"/>
    <property type="molecule type" value="Genomic_DNA"/>
</dbReference>
<evidence type="ECO:0000256" key="30">
    <source>
        <dbReference type="ARBA" id="ARBA00048736"/>
    </source>
</evidence>
<evidence type="ECO:0000256" key="15">
    <source>
        <dbReference type="ARBA" id="ARBA00023033"/>
    </source>
</evidence>
<evidence type="ECO:0000256" key="6">
    <source>
        <dbReference type="ARBA" id="ARBA00022617"/>
    </source>
</evidence>
<dbReference type="SUPFAM" id="SSF48264">
    <property type="entry name" value="Cytochrome P450"/>
    <property type="match status" value="1"/>
</dbReference>
<keyword evidence="14" id="KW-0756">Sterol biosynthesis</keyword>
<evidence type="ECO:0000313" key="38">
    <source>
        <dbReference type="Proteomes" id="UP001174909"/>
    </source>
</evidence>
<dbReference type="EC" id="1.14.14.154" evidence="21"/>
<evidence type="ECO:0000256" key="13">
    <source>
        <dbReference type="ARBA" id="ARBA00023004"/>
    </source>
</evidence>
<comment type="catalytic activity">
    <reaction evidence="30">
        <text>32-hydroxy-24,25-dihydrolanosterol + reduced [NADPH--hemoprotein reductase] + O2 = 32-oxo-24,25-dihydrolanosterol + oxidized [NADPH--hemoprotein reductase] + 2 H2O + H(+)</text>
        <dbReference type="Rhea" id="RHEA:75087"/>
        <dbReference type="Rhea" id="RHEA-COMP:11964"/>
        <dbReference type="Rhea" id="RHEA-COMP:11965"/>
        <dbReference type="ChEBI" id="CHEBI:15377"/>
        <dbReference type="ChEBI" id="CHEBI:15378"/>
        <dbReference type="ChEBI" id="CHEBI:15379"/>
        <dbReference type="ChEBI" id="CHEBI:57618"/>
        <dbReference type="ChEBI" id="CHEBI:58210"/>
        <dbReference type="ChEBI" id="CHEBI:87057"/>
        <dbReference type="ChEBI" id="CHEBI:87060"/>
    </reaction>
    <physiologicalReaction direction="left-to-right" evidence="30">
        <dbReference type="Rhea" id="RHEA:75088"/>
    </physiologicalReaction>
</comment>
<evidence type="ECO:0000256" key="20">
    <source>
        <dbReference type="ARBA" id="ARBA00037887"/>
    </source>
</evidence>
<accession>A0AA35WDY7</accession>
<keyword evidence="12 36" id="KW-0560">Oxidoreductase</keyword>
<dbReference type="Pfam" id="PF00067">
    <property type="entry name" value="p450"/>
    <property type="match status" value="1"/>
</dbReference>
<evidence type="ECO:0000256" key="5">
    <source>
        <dbReference type="ARBA" id="ARBA00022548"/>
    </source>
</evidence>
<keyword evidence="9" id="KW-0152">Cholesterol biosynthesis</keyword>
<comment type="catalytic activity">
    <reaction evidence="34">
        <text>a 14alpha-formyl steroid + reduced [NADPH--hemoprotein reductase] + O2 = a Delta(14) steroid + formate + oxidized [NADPH--hemoprotein reductase] + H2O + 2 H(+)</text>
        <dbReference type="Rhea" id="RHEA:68068"/>
        <dbReference type="Rhea" id="RHEA-COMP:11964"/>
        <dbReference type="Rhea" id="RHEA-COMP:11965"/>
        <dbReference type="ChEBI" id="CHEBI:15377"/>
        <dbReference type="ChEBI" id="CHEBI:15378"/>
        <dbReference type="ChEBI" id="CHEBI:15379"/>
        <dbReference type="ChEBI" id="CHEBI:15740"/>
        <dbReference type="ChEBI" id="CHEBI:57618"/>
        <dbReference type="ChEBI" id="CHEBI:58210"/>
        <dbReference type="ChEBI" id="CHEBI:138031"/>
        <dbReference type="ChEBI" id="CHEBI:176902"/>
    </reaction>
    <physiologicalReaction direction="left-to-right" evidence="34">
        <dbReference type="Rhea" id="RHEA:68069"/>
    </physiologicalReaction>
</comment>
<evidence type="ECO:0000256" key="21">
    <source>
        <dbReference type="ARBA" id="ARBA00038974"/>
    </source>
</evidence>
<evidence type="ECO:0000256" key="33">
    <source>
        <dbReference type="ARBA" id="ARBA00049163"/>
    </source>
</evidence>
<evidence type="ECO:0000256" key="29">
    <source>
        <dbReference type="ARBA" id="ARBA00048479"/>
    </source>
</evidence>
<keyword evidence="7" id="KW-0812">Transmembrane</keyword>
<evidence type="ECO:0000256" key="25">
    <source>
        <dbReference type="ARBA" id="ARBA00047670"/>
    </source>
</evidence>
<proteinExistence type="inferred from homology"/>
<evidence type="ECO:0000256" key="34">
    <source>
        <dbReference type="ARBA" id="ARBA00049450"/>
    </source>
</evidence>
<evidence type="ECO:0000256" key="18">
    <source>
        <dbReference type="ARBA" id="ARBA00023166"/>
    </source>
</evidence>
<evidence type="ECO:0000256" key="10">
    <source>
        <dbReference type="ARBA" id="ARBA00022824"/>
    </source>
</evidence>
<comment type="catalytic activity">
    <reaction evidence="26">
        <text>a 14alpha-methyl steroid + 3 reduced [NADPH--hemoprotein reductase] + 3 O2 = a Delta(14) steroid + formate + 3 oxidized [NADPH--hemoprotein reductase] + 4 H2O + 4 H(+)</text>
        <dbReference type="Rhea" id="RHEA:54028"/>
        <dbReference type="Rhea" id="RHEA-COMP:11964"/>
        <dbReference type="Rhea" id="RHEA-COMP:11965"/>
        <dbReference type="ChEBI" id="CHEBI:15377"/>
        <dbReference type="ChEBI" id="CHEBI:15378"/>
        <dbReference type="ChEBI" id="CHEBI:15379"/>
        <dbReference type="ChEBI" id="CHEBI:15740"/>
        <dbReference type="ChEBI" id="CHEBI:57618"/>
        <dbReference type="ChEBI" id="CHEBI:58210"/>
        <dbReference type="ChEBI" id="CHEBI:138029"/>
        <dbReference type="ChEBI" id="CHEBI:138031"/>
        <dbReference type="EC" id="1.14.14.154"/>
    </reaction>
    <physiologicalReaction direction="left-to-right" evidence="26">
        <dbReference type="Rhea" id="RHEA:54029"/>
    </physiologicalReaction>
</comment>
<dbReference type="AlphaFoldDB" id="A0AA35WDY7"/>
<dbReference type="Gene3D" id="1.10.630.10">
    <property type="entry name" value="Cytochrome P450"/>
    <property type="match status" value="1"/>
</dbReference>
<dbReference type="GO" id="GO:0006695">
    <property type="term" value="P:cholesterol biosynthetic process"/>
    <property type="evidence" value="ECO:0007669"/>
    <property type="project" value="UniProtKB-KW"/>
</dbReference>
<organism evidence="37 38">
    <name type="scientific">Geodia barretti</name>
    <name type="common">Barrett's horny sponge</name>
    <dbReference type="NCBI Taxonomy" id="519541"/>
    <lineage>
        <taxon>Eukaryota</taxon>
        <taxon>Metazoa</taxon>
        <taxon>Porifera</taxon>
        <taxon>Demospongiae</taxon>
        <taxon>Heteroscleromorpha</taxon>
        <taxon>Tetractinellida</taxon>
        <taxon>Astrophorina</taxon>
        <taxon>Geodiidae</taxon>
        <taxon>Geodia</taxon>
    </lineage>
</organism>
<keyword evidence="11" id="KW-1133">Transmembrane helix</keyword>
<evidence type="ECO:0000256" key="22">
    <source>
        <dbReference type="ARBA" id="ARBA00041158"/>
    </source>
</evidence>
<evidence type="ECO:0000256" key="17">
    <source>
        <dbReference type="ARBA" id="ARBA00023136"/>
    </source>
</evidence>
<comment type="catalytic activity">
    <reaction evidence="24">
        <text>a 14alpha-hydroxymethyl steroid + reduced [NADPH--hemoprotein reductase] + O2 = a 14alpha-formyl steroid + oxidized [NADPH--hemoprotein reductase] + 2 H2O + H(+)</text>
        <dbReference type="Rhea" id="RHEA:68064"/>
        <dbReference type="Rhea" id="RHEA-COMP:11964"/>
        <dbReference type="Rhea" id="RHEA-COMP:11965"/>
        <dbReference type="ChEBI" id="CHEBI:15377"/>
        <dbReference type="ChEBI" id="CHEBI:15378"/>
        <dbReference type="ChEBI" id="CHEBI:15379"/>
        <dbReference type="ChEBI" id="CHEBI:57618"/>
        <dbReference type="ChEBI" id="CHEBI:58210"/>
        <dbReference type="ChEBI" id="CHEBI:176901"/>
        <dbReference type="ChEBI" id="CHEBI:176902"/>
    </reaction>
    <physiologicalReaction direction="left-to-right" evidence="24">
        <dbReference type="Rhea" id="RHEA:68065"/>
    </physiologicalReaction>
</comment>
<dbReference type="GO" id="GO:0005506">
    <property type="term" value="F:iron ion binding"/>
    <property type="evidence" value="ECO:0007669"/>
    <property type="project" value="InterPro"/>
</dbReference>
<keyword evidence="17" id="KW-0472">Membrane</keyword>
<evidence type="ECO:0000256" key="2">
    <source>
        <dbReference type="ARBA" id="ARBA00004389"/>
    </source>
</evidence>
<gene>
    <name evidence="37" type="ORF">GBAR_LOCUS6569</name>
</gene>
<dbReference type="PRINTS" id="PR00465">
    <property type="entry name" value="EP450IV"/>
</dbReference>
<evidence type="ECO:0000256" key="12">
    <source>
        <dbReference type="ARBA" id="ARBA00023002"/>
    </source>
</evidence>
<evidence type="ECO:0000256" key="23">
    <source>
        <dbReference type="ARBA" id="ARBA00047379"/>
    </source>
</evidence>
<dbReference type="InterPro" id="IPR002403">
    <property type="entry name" value="Cyt_P450_E_grp-IV"/>
</dbReference>
<evidence type="ECO:0000256" key="27">
    <source>
        <dbReference type="ARBA" id="ARBA00047983"/>
    </source>
</evidence>
<comment type="catalytic activity">
    <reaction evidence="31">
        <text>24,25-dihydrolanosterol + 3 reduced [NADPH--hemoprotein reductase] + 3 O2 = 4,4-dimethyl-8,14-cholestadien-3beta-ol + formate + 3 oxidized [NADPH--hemoprotein reductase] + 4 H2O + 4 H(+)</text>
        <dbReference type="Rhea" id="RHEA:45960"/>
        <dbReference type="Rhea" id="RHEA-COMP:11964"/>
        <dbReference type="Rhea" id="RHEA-COMP:11965"/>
        <dbReference type="ChEBI" id="CHEBI:15377"/>
        <dbReference type="ChEBI" id="CHEBI:15378"/>
        <dbReference type="ChEBI" id="CHEBI:15379"/>
        <dbReference type="ChEBI" id="CHEBI:15740"/>
        <dbReference type="ChEBI" id="CHEBI:28113"/>
        <dbReference type="ChEBI" id="CHEBI:57618"/>
        <dbReference type="ChEBI" id="CHEBI:58210"/>
        <dbReference type="ChEBI" id="CHEBI:78904"/>
    </reaction>
    <physiologicalReaction direction="left-to-right" evidence="31">
        <dbReference type="Rhea" id="RHEA:45961"/>
    </physiologicalReaction>
</comment>
<comment type="catalytic activity">
    <reaction evidence="29">
        <text>32-oxolanosterol + reduced [NADPH--hemoprotein reductase] + O2 = 4,4-dimethyl-5alpha-cholesta-8,14,24-trien-3beta-ol + formate + oxidized [NADPH--hemoprotein reductase] + H2O + 2 H(+)</text>
        <dbReference type="Rhea" id="RHEA:75111"/>
        <dbReference type="Rhea" id="RHEA-COMP:11964"/>
        <dbReference type="Rhea" id="RHEA-COMP:11965"/>
        <dbReference type="ChEBI" id="CHEBI:15377"/>
        <dbReference type="ChEBI" id="CHEBI:15378"/>
        <dbReference type="ChEBI" id="CHEBI:15379"/>
        <dbReference type="ChEBI" id="CHEBI:15740"/>
        <dbReference type="ChEBI" id="CHEBI:17813"/>
        <dbReference type="ChEBI" id="CHEBI:57618"/>
        <dbReference type="ChEBI" id="CHEBI:58210"/>
        <dbReference type="ChEBI" id="CHEBI:166681"/>
    </reaction>
    <physiologicalReaction direction="left-to-right" evidence="29">
        <dbReference type="Rhea" id="RHEA:75112"/>
    </physiologicalReaction>
</comment>
<evidence type="ECO:0000256" key="24">
    <source>
        <dbReference type="ARBA" id="ARBA00047587"/>
    </source>
</evidence>
<comment type="cofactor">
    <cofactor evidence="1 35">
        <name>heme</name>
        <dbReference type="ChEBI" id="CHEBI:30413"/>
    </cofactor>
</comment>
<comment type="catalytic activity">
    <reaction evidence="28">
        <text>32-oxo-24,25-dihydrolanosterol + reduced [NADPH--hemoprotein reductase] + O2 = 4,4-dimethyl-8,14-cholestadien-3beta-ol + formate + oxidized [NADPH--hemoprotein reductase] + H2O + 2 H(+)</text>
        <dbReference type="Rhea" id="RHEA:75083"/>
        <dbReference type="Rhea" id="RHEA-COMP:11964"/>
        <dbReference type="Rhea" id="RHEA-COMP:11965"/>
        <dbReference type="ChEBI" id="CHEBI:15377"/>
        <dbReference type="ChEBI" id="CHEBI:15378"/>
        <dbReference type="ChEBI" id="CHEBI:15379"/>
        <dbReference type="ChEBI" id="CHEBI:15740"/>
        <dbReference type="ChEBI" id="CHEBI:57618"/>
        <dbReference type="ChEBI" id="CHEBI:58210"/>
        <dbReference type="ChEBI" id="CHEBI:78904"/>
        <dbReference type="ChEBI" id="CHEBI:87060"/>
    </reaction>
    <physiologicalReaction direction="left-to-right" evidence="28">
        <dbReference type="Rhea" id="RHEA:75084"/>
    </physiologicalReaction>
</comment>
<keyword evidence="10" id="KW-0256">Endoplasmic reticulum</keyword>
<dbReference type="PRINTS" id="PR00385">
    <property type="entry name" value="P450"/>
</dbReference>